<dbReference type="Proteomes" id="UP000255102">
    <property type="component" value="Unassembled WGS sequence"/>
</dbReference>
<protein>
    <submittedName>
        <fullName evidence="1">Protein of uncharacterized function (DUF3108)</fullName>
    </submittedName>
</protein>
<dbReference type="Pfam" id="PF11306">
    <property type="entry name" value="DUF3108"/>
    <property type="match status" value="1"/>
</dbReference>
<proteinExistence type="predicted"/>
<evidence type="ECO:0000313" key="1">
    <source>
        <dbReference type="EMBL" id="STY87685.1"/>
    </source>
</evidence>
<evidence type="ECO:0000313" key="2">
    <source>
        <dbReference type="Proteomes" id="UP000255102"/>
    </source>
</evidence>
<gene>
    <name evidence="1" type="ORF">NCTC11227_01704</name>
</gene>
<sequence length="282" mass="30706">MIMANKIWFEKFFSQNATNDHAIALVIVTKDVNNKPMFSINLQSKRVIMSILNKFFKTATTATVATGIAMGATLSANATDLSGFSATYVVKADGRSGTATRTLTKSGNNYNYTVKASAARIASVDQSSKFSLSGGRILPSSSSMSVRLFGVGNTHSIKFNNSAKTAVSTYKGKSTTLKMSSQAYDDLSLEAQIRQELINGRFSGNYHLVRKTSIDTAKFKRSGTSKLTVPAGTYDVVRIDRVHDDRDRATSFWLAPSLNYLPVKVSQTNDGKTISMELTKTN</sequence>
<name>A0A378PLS2_9GAMM</name>
<dbReference type="STRING" id="29433.MOVS_08150"/>
<dbReference type="AlphaFoldDB" id="A0A378PLS2"/>
<accession>A0A378PLS2</accession>
<dbReference type="EMBL" id="UGPW01000001">
    <property type="protein sequence ID" value="STY87685.1"/>
    <property type="molecule type" value="Genomic_DNA"/>
</dbReference>
<dbReference type="InterPro" id="IPR021457">
    <property type="entry name" value="DUF3108"/>
</dbReference>
<organism evidence="1 2">
    <name type="scientific">Moraxella ovis</name>
    <dbReference type="NCBI Taxonomy" id="29433"/>
    <lineage>
        <taxon>Bacteria</taxon>
        <taxon>Pseudomonadati</taxon>
        <taxon>Pseudomonadota</taxon>
        <taxon>Gammaproteobacteria</taxon>
        <taxon>Moraxellales</taxon>
        <taxon>Moraxellaceae</taxon>
        <taxon>Moraxella</taxon>
    </lineage>
</organism>
<reference evidence="1 2" key="1">
    <citation type="submission" date="2018-06" db="EMBL/GenBank/DDBJ databases">
        <authorList>
            <consortium name="Pathogen Informatics"/>
            <person name="Doyle S."/>
        </authorList>
    </citation>
    <scope>NUCLEOTIDE SEQUENCE [LARGE SCALE GENOMIC DNA]</scope>
    <source>
        <strain evidence="1 2">NCTC11227</strain>
    </source>
</reference>